<accession>A0A2C9CVX9</accession>
<feature type="active site" description="Proton acceptor" evidence="8">
    <location>
        <position position="260"/>
    </location>
</feature>
<feature type="active site" evidence="9">
    <location>
        <position position="124"/>
    </location>
</feature>
<name>A0A2C9CVX9_9RHOB</name>
<comment type="pathway">
    <text evidence="1 8">Amino-acid biosynthesis; L-lysine biosynthesis via DAP pathway; DL-2,6-diaminopimelate from LL-2,6-diaminopimelate: step 1/1.</text>
</comment>
<evidence type="ECO:0000256" key="1">
    <source>
        <dbReference type="ARBA" id="ARBA00005196"/>
    </source>
</evidence>
<evidence type="ECO:0000256" key="2">
    <source>
        <dbReference type="ARBA" id="ARBA00010219"/>
    </source>
</evidence>
<dbReference type="AlphaFoldDB" id="A0A2C9CVX9"/>
<keyword evidence="4 8" id="KW-0028">Amino-acid biosynthesis</keyword>
<feature type="active site" description="Proton donor" evidence="8">
    <location>
        <position position="124"/>
    </location>
</feature>
<dbReference type="Pfam" id="PF01678">
    <property type="entry name" value="DAP_epimerase"/>
    <property type="match status" value="2"/>
</dbReference>
<evidence type="ECO:0000256" key="5">
    <source>
        <dbReference type="ARBA" id="ARBA00023154"/>
    </source>
</evidence>
<dbReference type="InterPro" id="IPR001653">
    <property type="entry name" value="DAP_epimerase_DapF"/>
</dbReference>
<feature type="binding site" evidence="8">
    <location>
        <position position="64"/>
    </location>
    <ligand>
        <name>substrate</name>
    </ligand>
</feature>
<feature type="binding site" evidence="8">
    <location>
        <begin position="251"/>
        <end position="252"/>
    </location>
    <ligand>
        <name>substrate</name>
    </ligand>
</feature>
<evidence type="ECO:0000256" key="7">
    <source>
        <dbReference type="ARBA" id="ARBA00051712"/>
    </source>
</evidence>
<dbReference type="SUPFAM" id="SSF54506">
    <property type="entry name" value="Diaminopimelate epimerase-like"/>
    <property type="match status" value="2"/>
</dbReference>
<proteinExistence type="inferred from homology"/>
<keyword evidence="6 8" id="KW-0413">Isomerase</keyword>
<evidence type="ECO:0000313" key="10">
    <source>
        <dbReference type="EMBL" id="SOH94559.1"/>
    </source>
</evidence>
<keyword evidence="8" id="KW-0963">Cytoplasm</keyword>
<evidence type="ECO:0000256" key="6">
    <source>
        <dbReference type="ARBA" id="ARBA00023235"/>
    </source>
</evidence>
<dbReference type="PANTHER" id="PTHR31689:SF0">
    <property type="entry name" value="DIAMINOPIMELATE EPIMERASE"/>
    <property type="match status" value="1"/>
</dbReference>
<feature type="site" description="Could be important to modulate the pK values of the two catalytic cysteine residues" evidence="8">
    <location>
        <position position="251"/>
    </location>
</feature>
<protein>
    <recommendedName>
        <fullName evidence="3 8">Diaminopimelate epimerase</fullName>
        <shortName evidence="8">DAP epimerase</shortName>
        <ecNumber evidence="3 8">5.1.1.7</ecNumber>
    </recommendedName>
    <alternativeName>
        <fullName evidence="8">PLP-independent amino acid racemase</fullName>
    </alternativeName>
</protein>
<dbReference type="GO" id="GO:0009089">
    <property type="term" value="P:lysine biosynthetic process via diaminopimelate"/>
    <property type="evidence" value="ECO:0007669"/>
    <property type="project" value="UniProtKB-UniRule"/>
</dbReference>
<keyword evidence="5 8" id="KW-0457">Lysine biosynthesis</keyword>
<evidence type="ECO:0000256" key="3">
    <source>
        <dbReference type="ARBA" id="ARBA00013080"/>
    </source>
</evidence>
<comment type="subcellular location">
    <subcellularLocation>
        <location evidence="8">Cytoplasm</location>
    </subcellularLocation>
</comment>
<dbReference type="Gene3D" id="3.10.310.10">
    <property type="entry name" value="Diaminopimelate Epimerase, Chain A, domain 1"/>
    <property type="match status" value="2"/>
</dbReference>
<dbReference type="GO" id="GO:0005829">
    <property type="term" value="C:cytosol"/>
    <property type="evidence" value="ECO:0007669"/>
    <property type="project" value="TreeGrafter"/>
</dbReference>
<comment type="catalytic activity">
    <reaction evidence="7 8">
        <text>(2S,6S)-2,6-diaminopimelate = meso-2,6-diaminopimelate</text>
        <dbReference type="Rhea" id="RHEA:15393"/>
        <dbReference type="ChEBI" id="CHEBI:57609"/>
        <dbReference type="ChEBI" id="CHEBI:57791"/>
        <dbReference type="EC" id="5.1.1.7"/>
    </reaction>
</comment>
<keyword evidence="11" id="KW-1185">Reference proteome</keyword>
<feature type="binding site" evidence="8">
    <location>
        <position position="97"/>
    </location>
    <ligand>
        <name>substrate</name>
    </ligand>
</feature>
<dbReference type="UniPathway" id="UPA00034">
    <property type="reaction ID" value="UER00025"/>
</dbReference>
<evidence type="ECO:0000256" key="8">
    <source>
        <dbReference type="HAMAP-Rule" id="MF_00197"/>
    </source>
</evidence>
<feature type="binding site" evidence="8">
    <location>
        <position position="233"/>
    </location>
    <ligand>
        <name>substrate</name>
    </ligand>
</feature>
<organism evidence="10 11">
    <name type="scientific">Pontivivens marinum</name>
    <dbReference type="NCBI Taxonomy" id="1690039"/>
    <lineage>
        <taxon>Bacteria</taxon>
        <taxon>Pseudomonadati</taxon>
        <taxon>Pseudomonadota</taxon>
        <taxon>Alphaproteobacteria</taxon>
        <taxon>Rhodobacterales</taxon>
        <taxon>Paracoccaceae</taxon>
        <taxon>Pontivivens</taxon>
    </lineage>
</organism>
<gene>
    <name evidence="8" type="primary">dapF</name>
    <name evidence="10" type="ORF">SAMN06273572_104259</name>
</gene>
<evidence type="ECO:0000256" key="9">
    <source>
        <dbReference type="PROSITE-ProRule" id="PRU10125"/>
    </source>
</evidence>
<dbReference type="HAMAP" id="MF_00197">
    <property type="entry name" value="DAP_epimerase"/>
    <property type="match status" value="1"/>
</dbReference>
<dbReference type="Proteomes" id="UP000220034">
    <property type="component" value="Unassembled WGS sequence"/>
</dbReference>
<sequence>MSVYLQRCMGGVKGSSTTYFKKMTFGCFAPWAALELHRNGAYIAGMNYSAQNTLPFLKMHGLGNDFVVIDGRGDRPVPDMDTVRAMGDRHMGVGFDQLALIMDDADSDALIRFYNTDGSESGACGNATRCVADLLMRELVRDTLVLRTERGLLPCERVGDLIRVNMGQPVEDWAAIPLSRDVDIDALPLQGAPSAVGMGNPHCVVFVEDADAVDATRIGPELENDPLYPERTNVEFIHVLDRRTIRQRTWERGAGITLACGSGACAVAVASARRGLTDRVVTIKLDGGELHLDWRDDGVWMTGPVAYVFDAVWRG</sequence>
<reference evidence="11" key="1">
    <citation type="submission" date="2017-09" db="EMBL/GenBank/DDBJ databases">
        <authorList>
            <person name="Varghese N."/>
            <person name="Submissions S."/>
        </authorList>
    </citation>
    <scope>NUCLEOTIDE SEQUENCE [LARGE SCALE GENOMIC DNA]</scope>
    <source>
        <strain evidence="11">C7</strain>
    </source>
</reference>
<feature type="binding site" evidence="8">
    <location>
        <position position="115"/>
    </location>
    <ligand>
        <name>substrate</name>
    </ligand>
</feature>
<comment type="similarity">
    <text evidence="2 8">Belongs to the diaminopimelate epimerase family.</text>
</comment>
<feature type="binding site" evidence="8">
    <location>
        <begin position="261"/>
        <end position="262"/>
    </location>
    <ligand>
        <name>substrate</name>
    </ligand>
</feature>
<dbReference type="EMBL" id="OCTN01000004">
    <property type="protein sequence ID" value="SOH94559.1"/>
    <property type="molecule type" value="Genomic_DNA"/>
</dbReference>
<dbReference type="EC" id="5.1.1.7" evidence="3 8"/>
<evidence type="ECO:0000313" key="11">
    <source>
        <dbReference type="Proteomes" id="UP000220034"/>
    </source>
</evidence>
<feature type="site" description="Could be important to modulate the pK values of the two catalytic cysteine residues" evidence="8">
    <location>
        <position position="202"/>
    </location>
</feature>
<comment type="function">
    <text evidence="8">Catalyzes the stereoinversion of LL-2,6-diaminopimelate (L,L-DAP) to meso-diaminopimelate (meso-DAP), a precursor of L-lysine and an essential component of the bacterial peptidoglycan.</text>
</comment>
<comment type="subunit">
    <text evidence="8">Homodimer.</text>
</comment>
<dbReference type="NCBIfam" id="TIGR00652">
    <property type="entry name" value="DapF"/>
    <property type="match status" value="1"/>
</dbReference>
<dbReference type="InterPro" id="IPR018510">
    <property type="entry name" value="DAP_epimerase_AS"/>
</dbReference>
<evidence type="ECO:0000256" key="4">
    <source>
        <dbReference type="ARBA" id="ARBA00022605"/>
    </source>
</evidence>
<feature type="binding site" evidence="8">
    <location>
        <begin position="125"/>
        <end position="126"/>
    </location>
    <ligand>
        <name>substrate</name>
    </ligand>
</feature>
<dbReference type="PANTHER" id="PTHR31689">
    <property type="entry name" value="DIAMINOPIMELATE EPIMERASE, CHLOROPLASTIC"/>
    <property type="match status" value="1"/>
</dbReference>
<feature type="binding site" evidence="8">
    <location>
        <position position="200"/>
    </location>
    <ligand>
        <name>substrate</name>
    </ligand>
</feature>
<dbReference type="GO" id="GO:0008837">
    <property type="term" value="F:diaminopimelate epimerase activity"/>
    <property type="evidence" value="ECO:0007669"/>
    <property type="project" value="UniProtKB-UniRule"/>
</dbReference>
<dbReference type="PROSITE" id="PS01326">
    <property type="entry name" value="DAP_EPIMERASE"/>
    <property type="match status" value="1"/>
</dbReference>